<organism evidence="11 12">
    <name type="scientific">Lacticaseibacillus sharpeae JCM 1186 = DSM 20505</name>
    <dbReference type="NCBI Taxonomy" id="1291052"/>
    <lineage>
        <taxon>Bacteria</taxon>
        <taxon>Bacillati</taxon>
        <taxon>Bacillota</taxon>
        <taxon>Bacilli</taxon>
        <taxon>Lactobacillales</taxon>
        <taxon>Lactobacillaceae</taxon>
        <taxon>Lacticaseibacillus</taxon>
    </lineage>
</organism>
<dbReference type="GO" id="GO:0016987">
    <property type="term" value="F:sigma factor activity"/>
    <property type="evidence" value="ECO:0007669"/>
    <property type="project" value="UniProtKB-KW"/>
</dbReference>
<dbReference type="Proteomes" id="UP000051679">
    <property type="component" value="Unassembled WGS sequence"/>
</dbReference>
<evidence type="ECO:0000256" key="1">
    <source>
        <dbReference type="ARBA" id="ARBA00008798"/>
    </source>
</evidence>
<comment type="similarity">
    <text evidence="1">Belongs to the sigma-54 factor family.</text>
</comment>
<evidence type="ECO:0000256" key="2">
    <source>
        <dbReference type="ARBA" id="ARBA00022478"/>
    </source>
</evidence>
<keyword evidence="2" id="KW-0240">DNA-directed RNA polymerase</keyword>
<evidence type="ECO:0000313" key="12">
    <source>
        <dbReference type="Proteomes" id="UP000051679"/>
    </source>
</evidence>
<dbReference type="InterPro" id="IPR007634">
    <property type="entry name" value="RNA_pol_sigma_54_DNA-bd"/>
</dbReference>
<dbReference type="PATRIC" id="fig|1291052.5.peg.1326"/>
<keyword evidence="3" id="KW-0808">Transferase</keyword>
<accession>A0A0R1ZLS2</accession>
<sequence length="357" mass="39754">MNVMNQTNTAVATEKLHFGNAGGLMQAPPLALTSGLHDLELDNPFLKVTDPAVIRRGAVDTDDDWLSSQSGSDQTLDDYLLEQVYLEFRDVPLRKVLIQLIGYLEPDGYLRKPLREVEAQIGCSHEMAQDALAILQTLDPTGVGARDLRECLLLQLDADPSTTPLVRDIVSQALPAVADNATDLLCQQFDATEDELAAAVARIKRLSPAPGSYYARPRVRTAVPEVEITVDKDTGTVVASLLRDSMVKVAFDDDYYGELVKSRDGKLRRFLSQQRKDYDYLSYNLKKRYEILLTVGEYIADAQKDYFLSGAPLNKLLVRDAVAVTKLSAGQIHRALNGHYLKWQGEVKPLSQFFSHR</sequence>
<keyword evidence="12" id="KW-1185">Reference proteome</keyword>
<evidence type="ECO:0000256" key="4">
    <source>
        <dbReference type="ARBA" id="ARBA00022695"/>
    </source>
</evidence>
<dbReference type="InterPro" id="IPR007046">
    <property type="entry name" value="RNA_pol_sigma_54_core-bd"/>
</dbReference>
<evidence type="ECO:0000259" key="10">
    <source>
        <dbReference type="Pfam" id="PF04963"/>
    </source>
</evidence>
<name>A0A0R1ZLS2_9LACO</name>
<reference evidence="11 12" key="1">
    <citation type="journal article" date="2015" name="Genome Announc.">
        <title>Expanding the biotechnology potential of lactobacilli through comparative genomics of 213 strains and associated genera.</title>
        <authorList>
            <person name="Sun Z."/>
            <person name="Harris H.M."/>
            <person name="McCann A."/>
            <person name="Guo C."/>
            <person name="Argimon S."/>
            <person name="Zhang W."/>
            <person name="Yang X."/>
            <person name="Jeffery I.B."/>
            <person name="Cooney J.C."/>
            <person name="Kagawa T.F."/>
            <person name="Liu W."/>
            <person name="Song Y."/>
            <person name="Salvetti E."/>
            <person name="Wrobel A."/>
            <person name="Rasinkangas P."/>
            <person name="Parkhill J."/>
            <person name="Rea M.C."/>
            <person name="O'Sullivan O."/>
            <person name="Ritari J."/>
            <person name="Douillard F.P."/>
            <person name="Paul Ross R."/>
            <person name="Yang R."/>
            <person name="Briner A.E."/>
            <person name="Felis G.E."/>
            <person name="de Vos W.M."/>
            <person name="Barrangou R."/>
            <person name="Klaenhammer T.R."/>
            <person name="Caufield P.W."/>
            <person name="Cui Y."/>
            <person name="Zhang H."/>
            <person name="O'Toole P.W."/>
        </authorList>
    </citation>
    <scope>NUCLEOTIDE SEQUENCE [LARGE SCALE GENOMIC DNA]</scope>
    <source>
        <strain evidence="11 12">DSM 20505</strain>
    </source>
</reference>
<dbReference type="GO" id="GO:0003677">
    <property type="term" value="F:DNA binding"/>
    <property type="evidence" value="ECO:0007669"/>
    <property type="project" value="UniProtKB-KW"/>
</dbReference>
<evidence type="ECO:0000259" key="9">
    <source>
        <dbReference type="Pfam" id="PF04552"/>
    </source>
</evidence>
<proteinExistence type="inferred from homology"/>
<dbReference type="PANTHER" id="PTHR32248">
    <property type="entry name" value="RNA POLYMERASE SIGMA-54 FACTOR"/>
    <property type="match status" value="1"/>
</dbReference>
<dbReference type="GO" id="GO:0016779">
    <property type="term" value="F:nucleotidyltransferase activity"/>
    <property type="evidence" value="ECO:0007669"/>
    <property type="project" value="UniProtKB-KW"/>
</dbReference>
<dbReference type="Gene3D" id="1.10.10.1330">
    <property type="entry name" value="RNA polymerase sigma-54 factor, core-binding domain"/>
    <property type="match status" value="1"/>
</dbReference>
<keyword evidence="8" id="KW-0804">Transcription</keyword>
<dbReference type="EMBL" id="AYYO01000022">
    <property type="protein sequence ID" value="KRM55413.1"/>
    <property type="molecule type" value="Genomic_DNA"/>
</dbReference>
<evidence type="ECO:0000256" key="8">
    <source>
        <dbReference type="ARBA" id="ARBA00023163"/>
    </source>
</evidence>
<comment type="caution">
    <text evidence="11">The sequence shown here is derived from an EMBL/GenBank/DDBJ whole genome shotgun (WGS) entry which is preliminary data.</text>
</comment>
<dbReference type="AlphaFoldDB" id="A0A0R1ZLS2"/>
<keyword evidence="5" id="KW-0805">Transcription regulation</keyword>
<dbReference type="STRING" id="1291052.FC18_GL001308"/>
<evidence type="ECO:0000313" key="11">
    <source>
        <dbReference type="EMBL" id="KRM55413.1"/>
    </source>
</evidence>
<keyword evidence="7" id="KW-0238">DNA-binding</keyword>
<keyword evidence="4" id="KW-0548">Nucleotidyltransferase</keyword>
<dbReference type="GO" id="GO:0000428">
    <property type="term" value="C:DNA-directed RNA polymerase complex"/>
    <property type="evidence" value="ECO:0007669"/>
    <property type="project" value="UniProtKB-KW"/>
</dbReference>
<feature type="domain" description="RNA polymerase sigma factor 54 DNA-binding" evidence="9">
    <location>
        <begin position="270"/>
        <end position="356"/>
    </location>
</feature>
<feature type="domain" description="RNA polymerase sigma factor 54 core-binding" evidence="10">
    <location>
        <begin position="69"/>
        <end position="255"/>
    </location>
</feature>
<evidence type="ECO:0000256" key="3">
    <source>
        <dbReference type="ARBA" id="ARBA00022679"/>
    </source>
</evidence>
<dbReference type="GO" id="GO:0006352">
    <property type="term" value="P:DNA-templated transcription initiation"/>
    <property type="evidence" value="ECO:0007669"/>
    <property type="project" value="InterPro"/>
</dbReference>
<dbReference type="PANTHER" id="PTHR32248:SF4">
    <property type="entry name" value="RNA POLYMERASE SIGMA-54 FACTOR"/>
    <property type="match status" value="1"/>
</dbReference>
<protein>
    <submittedName>
        <fullName evidence="11">Rna polymerase sigma-54 factor rpon</fullName>
    </submittedName>
</protein>
<evidence type="ECO:0000256" key="5">
    <source>
        <dbReference type="ARBA" id="ARBA00023015"/>
    </source>
</evidence>
<dbReference type="InterPro" id="IPR000394">
    <property type="entry name" value="RNA_pol_sigma_54"/>
</dbReference>
<dbReference type="GO" id="GO:0001216">
    <property type="term" value="F:DNA-binding transcription activator activity"/>
    <property type="evidence" value="ECO:0007669"/>
    <property type="project" value="InterPro"/>
</dbReference>
<dbReference type="Pfam" id="PF04963">
    <property type="entry name" value="Sigma54_CBD"/>
    <property type="match status" value="1"/>
</dbReference>
<dbReference type="Pfam" id="PF04552">
    <property type="entry name" value="Sigma54_DBD"/>
    <property type="match status" value="1"/>
</dbReference>
<keyword evidence="6" id="KW-0731">Sigma factor</keyword>
<dbReference type="InterPro" id="IPR038709">
    <property type="entry name" value="RpoN_core-bd_sf"/>
</dbReference>
<evidence type="ECO:0000256" key="7">
    <source>
        <dbReference type="ARBA" id="ARBA00023125"/>
    </source>
</evidence>
<gene>
    <name evidence="11" type="ORF">FC18_GL001308</name>
</gene>
<evidence type="ECO:0000256" key="6">
    <source>
        <dbReference type="ARBA" id="ARBA00023082"/>
    </source>
</evidence>